<feature type="transmembrane region" description="Helical" evidence="6">
    <location>
        <begin position="363"/>
        <end position="384"/>
    </location>
</feature>
<dbReference type="SUPFAM" id="SSF103473">
    <property type="entry name" value="MFS general substrate transporter"/>
    <property type="match status" value="1"/>
</dbReference>
<feature type="transmembrane region" description="Helical" evidence="6">
    <location>
        <begin position="405"/>
        <end position="426"/>
    </location>
</feature>
<evidence type="ECO:0000313" key="8">
    <source>
        <dbReference type="EMBL" id="ERL64198.1"/>
    </source>
</evidence>
<feature type="domain" description="Major facilitator superfamily (MFS) profile" evidence="7">
    <location>
        <begin position="21"/>
        <end position="476"/>
    </location>
</feature>
<evidence type="ECO:0000256" key="4">
    <source>
        <dbReference type="ARBA" id="ARBA00022989"/>
    </source>
</evidence>
<keyword evidence="3 6" id="KW-0812">Transmembrane</keyword>
<feature type="transmembrane region" description="Helical" evidence="6">
    <location>
        <begin position="309"/>
        <end position="329"/>
    </location>
</feature>
<dbReference type="Gene3D" id="1.20.1250.20">
    <property type="entry name" value="MFS general substrate transporter like domains"/>
    <property type="match status" value="1"/>
</dbReference>
<dbReference type="STRING" id="1231336.L248_1476"/>
<sequence>MDSMSDTHAVQPAVDPHRWAVIIILGIFAFMSNLDSSIVNIAIPVMTKDLGVAASRMEWIVSLYLIVLSALLLLFGKLGDLWGKEKIFKLGTFVFVFGSAMSGTPLGFNFLLLGRFVQAVGGAMTLANTYGIVTSEFPINERGRAMGTVGTFVALGSVAGPGLGGLILAVSSWPVIFWINVPIGLVALIFALRLMHVGPAPIPGRVDWGGFLTQATAIGAGFWGLNVSQQTGFTPLIWGLLAIAVVALILFFVVELHVAQPLLPLRIFKNALFSGGVGAVYLVFVVQFFMTILMPFYLEDTLRLPAGEAGALLTLYPLTMVFFAPLGGYLADRMNIALVGLFGAALVGLADVLYLFLPLRGGLILYAGATIILGMGTGLFQSPLGDIVMSVVPKSDLGITGSFNALARNLGMVSGTAASTSILFGVMSRQLGRRITTYPTGQDSVFLSALHVAFGVAVAVALLAVLVLAWMIPKIKKADLK</sequence>
<feature type="transmembrane region" description="Helical" evidence="6">
    <location>
        <begin position="87"/>
        <end position="106"/>
    </location>
</feature>
<evidence type="ECO:0000256" key="2">
    <source>
        <dbReference type="ARBA" id="ARBA00022448"/>
    </source>
</evidence>
<protein>
    <recommendedName>
        <fullName evidence="7">Major facilitator superfamily (MFS) profile domain-containing protein</fullName>
    </recommendedName>
</protein>
<feature type="transmembrane region" description="Helical" evidence="6">
    <location>
        <begin position="175"/>
        <end position="194"/>
    </location>
</feature>
<dbReference type="Gene3D" id="1.20.1720.10">
    <property type="entry name" value="Multidrug resistance protein D"/>
    <property type="match status" value="1"/>
</dbReference>
<feature type="transmembrane region" description="Helical" evidence="6">
    <location>
        <begin position="145"/>
        <end position="169"/>
    </location>
</feature>
<accession>U4TQL6</accession>
<feature type="transmembrane region" description="Helical" evidence="6">
    <location>
        <begin position="237"/>
        <end position="259"/>
    </location>
</feature>
<dbReference type="GO" id="GO:0005886">
    <property type="term" value="C:plasma membrane"/>
    <property type="evidence" value="ECO:0007669"/>
    <property type="project" value="UniProtKB-SubCell"/>
</dbReference>
<dbReference type="InterPro" id="IPR036259">
    <property type="entry name" value="MFS_trans_sf"/>
</dbReference>
<feature type="transmembrane region" description="Helical" evidence="6">
    <location>
        <begin position="271"/>
        <end position="297"/>
    </location>
</feature>
<dbReference type="PANTHER" id="PTHR42718">
    <property type="entry name" value="MAJOR FACILITATOR SUPERFAMILY MULTIDRUG TRANSPORTER MFSC"/>
    <property type="match status" value="1"/>
</dbReference>
<evidence type="ECO:0000256" key="1">
    <source>
        <dbReference type="ARBA" id="ARBA00004651"/>
    </source>
</evidence>
<evidence type="ECO:0000256" key="6">
    <source>
        <dbReference type="SAM" id="Phobius"/>
    </source>
</evidence>
<dbReference type="eggNOG" id="COG2814">
    <property type="taxonomic scope" value="Bacteria"/>
</dbReference>
<proteinExistence type="predicted"/>
<feature type="transmembrane region" description="Helical" evidence="6">
    <location>
        <begin position="57"/>
        <end position="75"/>
    </location>
</feature>
<keyword evidence="4 6" id="KW-1133">Transmembrane helix</keyword>
<keyword evidence="9" id="KW-1185">Reference proteome</keyword>
<dbReference type="InterPro" id="IPR020846">
    <property type="entry name" value="MFS_dom"/>
</dbReference>
<evidence type="ECO:0000256" key="3">
    <source>
        <dbReference type="ARBA" id="ARBA00022692"/>
    </source>
</evidence>
<dbReference type="Pfam" id="PF07690">
    <property type="entry name" value="MFS_1"/>
    <property type="match status" value="1"/>
</dbReference>
<dbReference type="PROSITE" id="PS50850">
    <property type="entry name" value="MFS"/>
    <property type="match status" value="1"/>
</dbReference>
<dbReference type="HOGENOM" id="CLU_000960_28_3_9"/>
<keyword evidence="2" id="KW-0813">Transport</keyword>
<feature type="transmembrane region" description="Helical" evidence="6">
    <location>
        <begin position="446"/>
        <end position="472"/>
    </location>
</feature>
<keyword evidence="5 6" id="KW-0472">Membrane</keyword>
<comment type="subcellular location">
    <subcellularLocation>
        <location evidence="1">Cell membrane</location>
        <topology evidence="1">Multi-pass membrane protein</topology>
    </subcellularLocation>
</comment>
<dbReference type="CDD" id="cd17321">
    <property type="entry name" value="MFS_MMR_MDR_like"/>
    <property type="match status" value="1"/>
</dbReference>
<name>U4TQL6_9LACO</name>
<dbReference type="AlphaFoldDB" id="U4TQL6"/>
<feature type="transmembrane region" description="Helical" evidence="6">
    <location>
        <begin position="21"/>
        <end position="45"/>
    </location>
</feature>
<dbReference type="GO" id="GO:0022857">
    <property type="term" value="F:transmembrane transporter activity"/>
    <property type="evidence" value="ECO:0007669"/>
    <property type="project" value="InterPro"/>
</dbReference>
<organism evidence="8 9">
    <name type="scientific">Schleiferilactobacillus shenzhenensis LY-73</name>
    <dbReference type="NCBI Taxonomy" id="1231336"/>
    <lineage>
        <taxon>Bacteria</taxon>
        <taxon>Bacillati</taxon>
        <taxon>Bacillota</taxon>
        <taxon>Bacilli</taxon>
        <taxon>Lactobacillales</taxon>
        <taxon>Lactobacillaceae</taxon>
        <taxon>Schleiferilactobacillus</taxon>
    </lineage>
</organism>
<feature type="transmembrane region" description="Helical" evidence="6">
    <location>
        <begin position="206"/>
        <end position="225"/>
    </location>
</feature>
<dbReference type="PRINTS" id="PR01036">
    <property type="entry name" value="TCRTETB"/>
</dbReference>
<reference evidence="9" key="1">
    <citation type="journal article" date="2013" name="Genome Announc.">
        <title>Whole-Genome Sequencing of Lactobacillus shenzhenensis Strain LY-73T.</title>
        <authorList>
            <person name="Lin Z."/>
            <person name="Liu Z."/>
            <person name="Yang R."/>
            <person name="Zou Y."/>
            <person name="Wan D."/>
            <person name="Chen J."/>
            <person name="Guo M."/>
            <person name="Zhao J."/>
            <person name="Fang C."/>
            <person name="Yang R."/>
            <person name="Liu F."/>
        </authorList>
    </citation>
    <scope>NUCLEOTIDE SEQUENCE [LARGE SCALE GENOMIC DNA]</scope>
    <source>
        <strain evidence="9">LY-73</strain>
    </source>
</reference>
<evidence type="ECO:0000259" key="7">
    <source>
        <dbReference type="PROSITE" id="PS50850"/>
    </source>
</evidence>
<dbReference type="InterPro" id="IPR011701">
    <property type="entry name" value="MFS"/>
</dbReference>
<evidence type="ECO:0000256" key="5">
    <source>
        <dbReference type="ARBA" id="ARBA00023136"/>
    </source>
</evidence>
<dbReference type="EMBL" id="KI271602">
    <property type="protein sequence ID" value="ERL64198.1"/>
    <property type="molecule type" value="Genomic_DNA"/>
</dbReference>
<gene>
    <name evidence="8" type="ORF">L248_1476</name>
</gene>
<evidence type="ECO:0000313" key="9">
    <source>
        <dbReference type="Proteomes" id="UP000030647"/>
    </source>
</evidence>
<feature type="transmembrane region" description="Helical" evidence="6">
    <location>
        <begin position="336"/>
        <end position="357"/>
    </location>
</feature>
<dbReference type="Proteomes" id="UP000030647">
    <property type="component" value="Unassembled WGS sequence"/>
</dbReference>
<dbReference type="PANTHER" id="PTHR42718:SF9">
    <property type="entry name" value="MAJOR FACILITATOR SUPERFAMILY MULTIDRUG TRANSPORTER MFSC"/>
    <property type="match status" value="1"/>
</dbReference>